<dbReference type="PANTHER" id="PTHR19960:SF25">
    <property type="entry name" value="TEKTIN-1"/>
    <property type="match status" value="1"/>
</dbReference>
<reference evidence="12" key="1">
    <citation type="submission" date="2025-08" db="UniProtKB">
        <authorList>
            <consortium name="Ensembl"/>
        </authorList>
    </citation>
    <scope>IDENTIFICATION</scope>
</reference>
<dbReference type="GO" id="GO:0015630">
    <property type="term" value="C:microtubule cytoskeleton"/>
    <property type="evidence" value="ECO:0007669"/>
    <property type="project" value="UniProtKB-UniRule"/>
</dbReference>
<evidence type="ECO:0000256" key="11">
    <source>
        <dbReference type="RuleBase" id="RU367040"/>
    </source>
</evidence>
<keyword evidence="4 11" id="KW-0282">Flagellum</keyword>
<keyword evidence="6 11" id="KW-0969">Cilium</keyword>
<name>A0A8C2ZCP0_CYCLU</name>
<evidence type="ECO:0000256" key="6">
    <source>
        <dbReference type="ARBA" id="ARBA00023069"/>
    </source>
</evidence>
<dbReference type="GeneTree" id="ENSGT00950000182894"/>
<accession>A0A8C2ZCP0</accession>
<dbReference type="PANTHER" id="PTHR19960">
    <property type="entry name" value="TEKTIN"/>
    <property type="match status" value="1"/>
</dbReference>
<evidence type="ECO:0000256" key="7">
    <source>
        <dbReference type="ARBA" id="ARBA00023212"/>
    </source>
</evidence>
<evidence type="ECO:0000256" key="4">
    <source>
        <dbReference type="ARBA" id="ARBA00022846"/>
    </source>
</evidence>
<dbReference type="Ensembl" id="ENSCLMT00005026297.1">
    <property type="protein sequence ID" value="ENSCLMP00005025163.1"/>
    <property type="gene ID" value="ENSCLMG00005012342.1"/>
</dbReference>
<comment type="similarity">
    <text evidence="2 11">Belongs to the tektin family.</text>
</comment>
<dbReference type="Pfam" id="PF03148">
    <property type="entry name" value="Tektin"/>
    <property type="match status" value="1"/>
</dbReference>
<reference evidence="12" key="2">
    <citation type="submission" date="2025-09" db="UniProtKB">
        <authorList>
            <consortium name="Ensembl"/>
        </authorList>
    </citation>
    <scope>IDENTIFICATION</scope>
</reference>
<evidence type="ECO:0000256" key="8">
    <source>
        <dbReference type="ARBA" id="ARBA00023273"/>
    </source>
</evidence>
<proteinExistence type="inferred from homology"/>
<dbReference type="GO" id="GO:0060271">
    <property type="term" value="P:cilium assembly"/>
    <property type="evidence" value="ECO:0007669"/>
    <property type="project" value="UniProtKB-UniRule"/>
</dbReference>
<dbReference type="AlphaFoldDB" id="A0A8C2ZCP0"/>
<evidence type="ECO:0000313" key="13">
    <source>
        <dbReference type="Proteomes" id="UP000694565"/>
    </source>
</evidence>
<keyword evidence="3" id="KW-0963">Cytoplasm</keyword>
<evidence type="ECO:0000256" key="3">
    <source>
        <dbReference type="ARBA" id="ARBA00022490"/>
    </source>
</evidence>
<evidence type="ECO:0000256" key="1">
    <source>
        <dbReference type="ARBA" id="ARBA00004611"/>
    </source>
</evidence>
<dbReference type="InterPro" id="IPR000435">
    <property type="entry name" value="Tektins"/>
</dbReference>
<evidence type="ECO:0000256" key="9">
    <source>
        <dbReference type="ARBA" id="ARBA00045224"/>
    </source>
</evidence>
<keyword evidence="8 11" id="KW-0966">Cell projection</keyword>
<protein>
    <recommendedName>
        <fullName evidence="11">Tektin</fullName>
    </recommendedName>
</protein>
<dbReference type="GO" id="GO:0005634">
    <property type="term" value="C:nucleus"/>
    <property type="evidence" value="ECO:0007669"/>
    <property type="project" value="TreeGrafter"/>
</dbReference>
<comment type="subcellular location">
    <subcellularLocation>
        <location evidence="11">Cytoplasm</location>
        <location evidence="11">Cytoskeleton</location>
        <location evidence="11">Cilium axoneme</location>
    </subcellularLocation>
    <subcellularLocation>
        <location evidence="1">Cytoplasm</location>
        <location evidence="1">Cytoskeleton</location>
        <location evidence="1">Flagellum axoneme</location>
    </subcellularLocation>
</comment>
<evidence type="ECO:0000313" key="12">
    <source>
        <dbReference type="Ensembl" id="ENSCLMP00005025163.1"/>
    </source>
</evidence>
<evidence type="ECO:0000256" key="2">
    <source>
        <dbReference type="ARBA" id="ARBA00007209"/>
    </source>
</evidence>
<dbReference type="InterPro" id="IPR048256">
    <property type="entry name" value="Tektin-like"/>
</dbReference>
<keyword evidence="13" id="KW-1185">Reference proteome</keyword>
<dbReference type="Proteomes" id="UP000694565">
    <property type="component" value="Unplaced"/>
</dbReference>
<evidence type="ECO:0000256" key="10">
    <source>
        <dbReference type="ARBA" id="ARBA00046435"/>
    </source>
</evidence>
<keyword evidence="5" id="KW-0175">Coiled coil</keyword>
<comment type="function">
    <text evidence="9">Microtubule inner protein (MIP) part of the dynein-decorated doublet microtubules (DMTs) in cilia and flagellar axoneme. Forms filamentous polymers in the walls of ciliary and flagellar microtubules.</text>
</comment>
<keyword evidence="7" id="KW-0206">Cytoskeleton</keyword>
<dbReference type="GO" id="GO:0060294">
    <property type="term" value="P:cilium movement involved in cell motility"/>
    <property type="evidence" value="ECO:0007669"/>
    <property type="project" value="UniProtKB-UniRule"/>
</dbReference>
<dbReference type="GO" id="GO:0005930">
    <property type="term" value="C:axoneme"/>
    <property type="evidence" value="ECO:0007669"/>
    <property type="project" value="UniProtKB-SubCell"/>
</dbReference>
<evidence type="ECO:0000256" key="5">
    <source>
        <dbReference type="ARBA" id="ARBA00023054"/>
    </source>
</evidence>
<comment type="subunit">
    <text evidence="10">Microtubule inner protein component of sperm flagellar doublet microtubules.</text>
</comment>
<organism evidence="12 13">
    <name type="scientific">Cyclopterus lumpus</name>
    <name type="common">Lumpsucker</name>
    <dbReference type="NCBI Taxonomy" id="8103"/>
    <lineage>
        <taxon>Eukaryota</taxon>
        <taxon>Metazoa</taxon>
        <taxon>Chordata</taxon>
        <taxon>Craniata</taxon>
        <taxon>Vertebrata</taxon>
        <taxon>Euteleostomi</taxon>
        <taxon>Actinopterygii</taxon>
        <taxon>Neopterygii</taxon>
        <taxon>Teleostei</taxon>
        <taxon>Neoteleostei</taxon>
        <taxon>Acanthomorphata</taxon>
        <taxon>Eupercaria</taxon>
        <taxon>Perciformes</taxon>
        <taxon>Cottioidei</taxon>
        <taxon>Cottales</taxon>
        <taxon>Cyclopteridae</taxon>
        <taxon>Cyclopterus</taxon>
    </lineage>
</organism>
<sequence length="374" mass="42719">MSTKQGDGSNLENMEFMRNHSELFRAECVRLITDTDTSCKRMQNDDSKRLGQRVRDIQFVKKELEMKLGEIVVEIELLETSQSREANALEACKEPLRVTVLCLEERMKRFPSERRHDEVDRELLKETEVIQAATLLLQTVAEQIAEQLRLNRSIQHQLEQDLQEKSEAQCIDNSCVLMTTRSTDNPLSLSVTPEQWENITDINMAKAEQQKADSMALRAMVESLLEQMAADMKKQARATAAALQLNVWEIKAARSQMTEQLATILCELSSQQQVRGDLQTAVSENQCVLGLAQARLALRLQRPSKEQCLDPAQCQLLTEVQQLREAVAQSEEEQRALVRCQRELQANMELKTSSLYIDEVVCARHRDPLIMLSF</sequence>